<dbReference type="InterPro" id="IPR036388">
    <property type="entry name" value="WH-like_DNA-bd_sf"/>
</dbReference>
<dbReference type="InterPro" id="IPR025374">
    <property type="entry name" value="DUF4364"/>
</dbReference>
<sequence length="174" mass="20619">MFEDTLELAENKLLLLYIFKKIKFPISDNAITEIILENDFINYFTMKQYLNELLSSNFITQIDKTNNHNLIITEKGLKVLCLFKNRISKDKLDIIDHYLEKQSQNIKEHLSINTHVLKDKNNFIVDLKISENDSILMEIKLNVDSDKKAKKLCKKWEKNFSELYQKIVESLMED</sequence>
<evidence type="ECO:0000313" key="2">
    <source>
        <dbReference type="Proteomes" id="UP000184604"/>
    </source>
</evidence>
<dbReference type="Gene3D" id="1.10.10.10">
    <property type="entry name" value="Winged helix-like DNA-binding domain superfamily/Winged helix DNA-binding domain"/>
    <property type="match status" value="1"/>
</dbReference>
<evidence type="ECO:0000313" key="1">
    <source>
        <dbReference type="EMBL" id="APM40451.1"/>
    </source>
</evidence>
<dbReference type="Pfam" id="PF14277">
    <property type="entry name" value="DUF4364"/>
    <property type="match status" value="1"/>
</dbReference>
<dbReference type="OrthoDB" id="9783597at2"/>
<dbReference type="EMBL" id="CP018335">
    <property type="protein sequence ID" value="APM40451.1"/>
    <property type="molecule type" value="Genomic_DNA"/>
</dbReference>
<dbReference type="Proteomes" id="UP000184604">
    <property type="component" value="Chromosome"/>
</dbReference>
<proteinExistence type="predicted"/>
<gene>
    <name evidence="1" type="ORF">BS101_17780</name>
</gene>
<dbReference type="RefSeq" id="WP_073540046.1">
    <property type="nucleotide sequence ID" value="NZ_CP018335.1"/>
</dbReference>
<dbReference type="AlphaFoldDB" id="A0A1L5FBQ2"/>
<accession>A0A1L5FBQ2</accession>
<organism evidence="1 2">
    <name type="scientific">Clostridium kluyveri</name>
    <dbReference type="NCBI Taxonomy" id="1534"/>
    <lineage>
        <taxon>Bacteria</taxon>
        <taxon>Bacillati</taxon>
        <taxon>Bacillota</taxon>
        <taxon>Clostridia</taxon>
        <taxon>Eubacteriales</taxon>
        <taxon>Clostridiaceae</taxon>
        <taxon>Clostridium</taxon>
    </lineage>
</organism>
<evidence type="ECO:0008006" key="3">
    <source>
        <dbReference type="Google" id="ProtNLM"/>
    </source>
</evidence>
<reference evidence="1 2" key="1">
    <citation type="submission" date="2016-12" db="EMBL/GenBank/DDBJ databases">
        <title>Complete genome sequence of Clostridium kluyveri JZZ isolated from the pit mud of a Chinese flavor liquor-making factory.</title>
        <authorList>
            <person name="Wang Y."/>
        </authorList>
    </citation>
    <scope>NUCLEOTIDE SEQUENCE [LARGE SCALE GENOMIC DNA]</scope>
    <source>
        <strain evidence="1 2">JZZ</strain>
    </source>
</reference>
<protein>
    <recommendedName>
        <fullName evidence="3">DUF4364 domain-containing protein</fullName>
    </recommendedName>
</protein>
<name>A0A1L5FBQ2_CLOKL</name>